<proteinExistence type="predicted"/>
<dbReference type="EnsemblPlants" id="AVESA.00010b.r2.2CG0291700.1">
    <property type="protein sequence ID" value="AVESA.00010b.r2.2CG0291700.1.CDS.1"/>
    <property type="gene ID" value="AVESA.00010b.r2.2CG0291700"/>
</dbReference>
<protein>
    <submittedName>
        <fullName evidence="1">Uncharacterized protein</fullName>
    </submittedName>
</protein>
<reference evidence="1" key="2">
    <citation type="submission" date="2025-09" db="UniProtKB">
        <authorList>
            <consortium name="EnsemblPlants"/>
        </authorList>
    </citation>
    <scope>IDENTIFICATION</scope>
</reference>
<evidence type="ECO:0000313" key="1">
    <source>
        <dbReference type="EnsemblPlants" id="AVESA.00010b.r2.2CG0291700.1.CDS.1"/>
    </source>
</evidence>
<keyword evidence="2" id="KW-1185">Reference proteome</keyword>
<dbReference type="Proteomes" id="UP001732700">
    <property type="component" value="Chromosome 2C"/>
</dbReference>
<name>A0ACD5UPV5_AVESA</name>
<sequence>MLHIACRLITIGLIRRSIPSLDSMATKAEQPLSRPARSRTTVQDLPDKLLRRILQLLIVSPLWVVRAAATCPRWRRLIADWRFRSTIDIRQSQDHPLAGSYHNTRNRRGPIFLPSSPDDVDGRHFSLSFLPGGSGAWEIVDSRCSMLLLAKWKTGWRRHCFPDLLVCEPLKRRYQVIPPMEEVRRHRCVGVFLYGCRNTGAYWERNGIGMPAFNLVCLLYQEHDGVRGDHDRSVGTVVACVFDRFRACDRSLMHRKPGWCLRRKERLGLGAPVHLYGAESLRLLGRSGHFVFWSIKEDEESVLRLSSDGYMKIHRLPDIARGSSSLRFIDPGSDYCTAIRAICLQGGDLRVLMLPWPWQWHVDGEWGIQSSHGLLEATRGLTGYKEEYFINGGLEIVSAYGHGRSVVVAPVVEKTWLFTVDLGTMEVARWKHKMDENTSVVSYPCELPWPPDLRACKVPCTKCKQCPCSPKCN</sequence>
<evidence type="ECO:0000313" key="2">
    <source>
        <dbReference type="Proteomes" id="UP001732700"/>
    </source>
</evidence>
<reference evidence="1" key="1">
    <citation type="submission" date="2021-05" db="EMBL/GenBank/DDBJ databases">
        <authorList>
            <person name="Scholz U."/>
            <person name="Mascher M."/>
            <person name="Fiebig A."/>
        </authorList>
    </citation>
    <scope>NUCLEOTIDE SEQUENCE [LARGE SCALE GENOMIC DNA]</scope>
</reference>
<organism evidence="1 2">
    <name type="scientific">Avena sativa</name>
    <name type="common">Oat</name>
    <dbReference type="NCBI Taxonomy" id="4498"/>
    <lineage>
        <taxon>Eukaryota</taxon>
        <taxon>Viridiplantae</taxon>
        <taxon>Streptophyta</taxon>
        <taxon>Embryophyta</taxon>
        <taxon>Tracheophyta</taxon>
        <taxon>Spermatophyta</taxon>
        <taxon>Magnoliopsida</taxon>
        <taxon>Liliopsida</taxon>
        <taxon>Poales</taxon>
        <taxon>Poaceae</taxon>
        <taxon>BOP clade</taxon>
        <taxon>Pooideae</taxon>
        <taxon>Poodae</taxon>
        <taxon>Poeae</taxon>
        <taxon>Poeae Chloroplast Group 1 (Aveneae type)</taxon>
        <taxon>Aveninae</taxon>
        <taxon>Avena</taxon>
    </lineage>
</organism>
<accession>A0ACD5UPV5</accession>